<evidence type="ECO:0000313" key="2">
    <source>
        <dbReference type="Proteomes" id="UP000188605"/>
    </source>
</evidence>
<sequence length="95" mass="11221">MKLYTYKETIDTHYTEIQENLRNVHKIDLNSNVDKLFYKTTSKESSNLVNAIFYHHTASGKRRTLNINEAEKRKIHSPIFIRTETRIRAPSINVN</sequence>
<organism evidence="1 2">
    <name type="scientific">Candidatus Epulonipiscium fishelsonii</name>
    <dbReference type="NCBI Taxonomy" id="77094"/>
    <lineage>
        <taxon>Bacteria</taxon>
        <taxon>Bacillati</taxon>
        <taxon>Bacillota</taxon>
        <taxon>Clostridia</taxon>
        <taxon>Lachnospirales</taxon>
        <taxon>Lachnospiraceae</taxon>
        <taxon>Candidatus Epulonipiscium</taxon>
    </lineage>
</organism>
<comment type="caution">
    <text evidence="1">The sequence shown here is derived from an EMBL/GenBank/DDBJ whole genome shotgun (WGS) entry which is preliminary data.</text>
</comment>
<proteinExistence type="predicted"/>
<dbReference type="Proteomes" id="UP000188605">
    <property type="component" value="Unassembled WGS sequence"/>
</dbReference>
<dbReference type="EMBL" id="LJDB01000090">
    <property type="protein sequence ID" value="ONI38306.1"/>
    <property type="molecule type" value="Genomic_DNA"/>
</dbReference>
<keyword evidence="2" id="KW-1185">Reference proteome</keyword>
<accession>A0ACC8X8R9</accession>
<evidence type="ECO:0000313" key="1">
    <source>
        <dbReference type="EMBL" id="ONI38306.1"/>
    </source>
</evidence>
<reference evidence="1" key="1">
    <citation type="submission" date="2016-08" db="EMBL/GenBank/DDBJ databases">
        <authorList>
            <person name="Ngugi D.K."/>
            <person name="Miyake S."/>
            <person name="Stingl U."/>
        </authorList>
    </citation>
    <scope>NUCLEOTIDE SEQUENCE</scope>
    <source>
        <strain evidence="1">SCG-B11WGA-EpuloA1</strain>
    </source>
</reference>
<protein>
    <submittedName>
        <fullName evidence="1">Uncharacterized protein</fullName>
    </submittedName>
</protein>
<name>A0ACC8X8R9_9FIRM</name>
<gene>
    <name evidence="1" type="ORF">AN396_11070</name>
</gene>